<sequence>MSTEDVMSTWEYREERRDGFRPLLDHEGMPREDVPTDSTALARLASVIYLNARELTPEQLANAICWLKTWKIDRTSPARRGFSEFSAVLDGLRNNPEQADLQKRARRYLLGSRMLTVVLSLCGLVFLLHISSGNGRW</sequence>
<gene>
    <name evidence="2" type="ORF">LJ655_08965</name>
</gene>
<evidence type="ECO:0000256" key="1">
    <source>
        <dbReference type="SAM" id="Phobius"/>
    </source>
</evidence>
<comment type="caution">
    <text evidence="2">The sequence shown here is derived from an EMBL/GenBank/DDBJ whole genome shotgun (WGS) entry which is preliminary data.</text>
</comment>
<reference evidence="2 3" key="1">
    <citation type="submission" date="2021-11" db="EMBL/GenBank/DDBJ databases">
        <authorList>
            <person name="Oh E.-T."/>
            <person name="Kim S.-B."/>
        </authorList>
    </citation>
    <scope>NUCLEOTIDE SEQUENCE [LARGE SCALE GENOMIC DNA]</scope>
    <source>
        <strain evidence="2 3">MMS20-SJTN17</strain>
    </source>
</reference>
<organism evidence="2 3">
    <name type="scientific">Paraburkholderia translucens</name>
    <dbReference type="NCBI Taxonomy" id="2886945"/>
    <lineage>
        <taxon>Bacteria</taxon>
        <taxon>Pseudomonadati</taxon>
        <taxon>Pseudomonadota</taxon>
        <taxon>Betaproteobacteria</taxon>
        <taxon>Burkholderiales</taxon>
        <taxon>Burkholderiaceae</taxon>
        <taxon>Paraburkholderia</taxon>
    </lineage>
</organism>
<keyword evidence="1" id="KW-0472">Membrane</keyword>
<dbReference type="EMBL" id="JAJITC010000004">
    <property type="protein sequence ID" value="MCC8402022.1"/>
    <property type="molecule type" value="Genomic_DNA"/>
</dbReference>
<feature type="transmembrane region" description="Helical" evidence="1">
    <location>
        <begin position="108"/>
        <end position="130"/>
    </location>
</feature>
<protein>
    <recommendedName>
        <fullName evidence="4">DotU family type IV/VI secretion system protein</fullName>
    </recommendedName>
</protein>
<keyword evidence="3" id="KW-1185">Reference proteome</keyword>
<evidence type="ECO:0008006" key="4">
    <source>
        <dbReference type="Google" id="ProtNLM"/>
    </source>
</evidence>
<evidence type="ECO:0000313" key="2">
    <source>
        <dbReference type="EMBL" id="MCC8402022.1"/>
    </source>
</evidence>
<proteinExistence type="predicted"/>
<keyword evidence="1" id="KW-1133">Transmembrane helix</keyword>
<keyword evidence="1" id="KW-0812">Transmembrane</keyword>
<accession>A0ABS8KBC0</accession>
<dbReference type="RefSeq" id="WP_230560898.1">
    <property type="nucleotide sequence ID" value="NZ_JAJITC010000004.1"/>
</dbReference>
<evidence type="ECO:0000313" key="3">
    <source>
        <dbReference type="Proteomes" id="UP001430614"/>
    </source>
</evidence>
<dbReference type="Proteomes" id="UP001430614">
    <property type="component" value="Unassembled WGS sequence"/>
</dbReference>
<name>A0ABS8KBC0_9BURK</name>